<keyword evidence="6" id="KW-1185">Reference proteome</keyword>
<dbReference type="PANTHER" id="PTHR33392">
    <property type="entry name" value="POLYISOPRENYL-TEICHOIC ACID--PEPTIDOGLYCAN TEICHOIC ACID TRANSFERASE TAGU"/>
    <property type="match status" value="1"/>
</dbReference>
<feature type="region of interest" description="Disordered" evidence="2">
    <location>
        <begin position="1"/>
        <end position="33"/>
    </location>
</feature>
<dbReference type="Proteomes" id="UP001139485">
    <property type="component" value="Unassembled WGS sequence"/>
</dbReference>
<dbReference type="Gene3D" id="3.40.630.190">
    <property type="entry name" value="LCP protein"/>
    <property type="match status" value="1"/>
</dbReference>
<keyword evidence="3" id="KW-0812">Transmembrane</keyword>
<evidence type="ECO:0000313" key="5">
    <source>
        <dbReference type="EMBL" id="MCM0621441.1"/>
    </source>
</evidence>
<evidence type="ECO:0000256" key="1">
    <source>
        <dbReference type="ARBA" id="ARBA00006068"/>
    </source>
</evidence>
<gene>
    <name evidence="5" type="ORF">M8330_14190</name>
</gene>
<dbReference type="PANTHER" id="PTHR33392:SF6">
    <property type="entry name" value="POLYISOPRENYL-TEICHOIC ACID--PEPTIDOGLYCAN TEICHOIC ACID TRANSFERASE TAGU"/>
    <property type="match status" value="1"/>
</dbReference>
<keyword evidence="3" id="KW-1133">Transmembrane helix</keyword>
<dbReference type="RefSeq" id="WP_250827869.1">
    <property type="nucleotide sequence ID" value="NZ_JAMOIL010000017.1"/>
</dbReference>
<evidence type="ECO:0000259" key="4">
    <source>
        <dbReference type="Pfam" id="PF03816"/>
    </source>
</evidence>
<comment type="caution">
    <text evidence="5">The sequence shown here is derived from an EMBL/GenBank/DDBJ whole genome shotgun (WGS) entry which is preliminary data.</text>
</comment>
<evidence type="ECO:0000313" key="6">
    <source>
        <dbReference type="Proteomes" id="UP001139485"/>
    </source>
</evidence>
<keyword evidence="3" id="KW-0472">Membrane</keyword>
<dbReference type="InterPro" id="IPR050922">
    <property type="entry name" value="LytR/CpsA/Psr_CW_biosynth"/>
</dbReference>
<accession>A0A9X2IF34</accession>
<name>A0A9X2IF34_9ACTN</name>
<sequence>MSDEPTTGGPAEPAAADEARPAPRAGRRRARPRRGRAVLRAIVSTLVVLAMVSGLGAVWFYRHLNSNLTVADVTAQLSDRPTQVEVEGPQEPLNILVMGIDDRSCDGCGIDKESGADGSDNTLLIHLSADRSRAYGVSIPRDSMVDRPECTDDDGGSLPAEDYAMWNAAFSVGGAACTIQQFESLTDIRLDHYVVVDFGSFKDMVDAVGGVEMCIPYDIDDSAHNIYLEAGTRTLEGDEALAYVRERYAVSGGSDLGRMKRQQAFLASMAHTVVSANTLANPLRLTRFLDAATSSLTVDSGLGSISKLADLGYQFRNISLDGIQFITIPNTVDPNNPNRLVWTEDAAKVWRKLRNDKPLTSSIATDAISAGSLPGSDSASDSASASSSPSASSSTGTKKNKKKGSGGAALADEDALAAAGLCT</sequence>
<reference evidence="5" key="1">
    <citation type="submission" date="2022-05" db="EMBL/GenBank/DDBJ databases">
        <authorList>
            <person name="Tuo L."/>
        </authorList>
    </citation>
    <scope>NUCLEOTIDE SEQUENCE</scope>
    <source>
        <strain evidence="5">BSK12Z-4</strain>
    </source>
</reference>
<dbReference type="InterPro" id="IPR004474">
    <property type="entry name" value="LytR_CpsA_psr"/>
</dbReference>
<organism evidence="5 6">
    <name type="scientific">Nocardioides bruguierae</name>
    <dbReference type="NCBI Taxonomy" id="2945102"/>
    <lineage>
        <taxon>Bacteria</taxon>
        <taxon>Bacillati</taxon>
        <taxon>Actinomycetota</taxon>
        <taxon>Actinomycetes</taxon>
        <taxon>Propionibacteriales</taxon>
        <taxon>Nocardioidaceae</taxon>
        <taxon>Nocardioides</taxon>
    </lineage>
</organism>
<feature type="domain" description="Cell envelope-related transcriptional attenuator" evidence="4">
    <location>
        <begin position="119"/>
        <end position="273"/>
    </location>
</feature>
<dbReference type="NCBIfam" id="TIGR00350">
    <property type="entry name" value="lytR_cpsA_psr"/>
    <property type="match status" value="1"/>
</dbReference>
<feature type="compositionally biased region" description="Low complexity" evidence="2">
    <location>
        <begin position="372"/>
        <end position="397"/>
    </location>
</feature>
<comment type="similarity">
    <text evidence="1">Belongs to the LytR/CpsA/Psr (LCP) family.</text>
</comment>
<dbReference type="EMBL" id="JAMOIL010000017">
    <property type="protein sequence ID" value="MCM0621441.1"/>
    <property type="molecule type" value="Genomic_DNA"/>
</dbReference>
<feature type="transmembrane region" description="Helical" evidence="3">
    <location>
        <begin position="37"/>
        <end position="61"/>
    </location>
</feature>
<evidence type="ECO:0000256" key="3">
    <source>
        <dbReference type="SAM" id="Phobius"/>
    </source>
</evidence>
<protein>
    <submittedName>
        <fullName evidence="5">LCP family protein</fullName>
    </submittedName>
</protein>
<dbReference type="AlphaFoldDB" id="A0A9X2IF34"/>
<proteinExistence type="inferred from homology"/>
<feature type="region of interest" description="Disordered" evidence="2">
    <location>
        <begin position="372"/>
        <end position="409"/>
    </location>
</feature>
<dbReference type="Pfam" id="PF03816">
    <property type="entry name" value="LytR_cpsA_psr"/>
    <property type="match status" value="1"/>
</dbReference>
<evidence type="ECO:0000256" key="2">
    <source>
        <dbReference type="SAM" id="MobiDB-lite"/>
    </source>
</evidence>